<evidence type="ECO:0008006" key="3">
    <source>
        <dbReference type="Google" id="ProtNLM"/>
    </source>
</evidence>
<comment type="caution">
    <text evidence="1">The sequence shown here is derived from an EMBL/GenBank/DDBJ whole genome shotgun (WGS) entry which is preliminary data.</text>
</comment>
<dbReference type="EMBL" id="LWDX02052121">
    <property type="protein sequence ID" value="OEL19932.1"/>
    <property type="molecule type" value="Genomic_DNA"/>
</dbReference>
<dbReference type="Proteomes" id="UP000095767">
    <property type="component" value="Unassembled WGS sequence"/>
</dbReference>
<sequence>HTHSDRWHRENLLVEGAEKATRNFCPGNKFGQGSFGRVYLPKSGSLMHHGVLQIYHIIRKTELTYILCQRISCAGVHRAANRKSQCLQLWCTAKTDPRLPLDEQFLLEKIKINPNNGLGLI</sequence>
<dbReference type="AlphaFoldDB" id="A0A1E5V445"/>
<keyword evidence="2" id="KW-1185">Reference proteome</keyword>
<reference evidence="1 2" key="1">
    <citation type="submission" date="2016-09" db="EMBL/GenBank/DDBJ databases">
        <title>The draft genome of Dichanthelium oligosanthes: A C3 panicoid grass species.</title>
        <authorList>
            <person name="Studer A.J."/>
            <person name="Schnable J.C."/>
            <person name="Brutnell T.P."/>
        </authorList>
    </citation>
    <scope>NUCLEOTIDE SEQUENCE [LARGE SCALE GENOMIC DNA]</scope>
    <source>
        <strain evidence="2">cv. Kellogg 1175</strain>
        <tissue evidence="1">Leaf</tissue>
    </source>
</reference>
<evidence type="ECO:0000313" key="1">
    <source>
        <dbReference type="EMBL" id="OEL19932.1"/>
    </source>
</evidence>
<evidence type="ECO:0000313" key="2">
    <source>
        <dbReference type="Proteomes" id="UP000095767"/>
    </source>
</evidence>
<protein>
    <recommendedName>
        <fullName evidence="3">Protein kinase domain-containing protein</fullName>
    </recommendedName>
</protein>
<feature type="non-terminal residue" evidence="1">
    <location>
        <position position="121"/>
    </location>
</feature>
<organism evidence="1 2">
    <name type="scientific">Dichanthelium oligosanthes</name>
    <dbReference type="NCBI Taxonomy" id="888268"/>
    <lineage>
        <taxon>Eukaryota</taxon>
        <taxon>Viridiplantae</taxon>
        <taxon>Streptophyta</taxon>
        <taxon>Embryophyta</taxon>
        <taxon>Tracheophyta</taxon>
        <taxon>Spermatophyta</taxon>
        <taxon>Magnoliopsida</taxon>
        <taxon>Liliopsida</taxon>
        <taxon>Poales</taxon>
        <taxon>Poaceae</taxon>
        <taxon>PACMAD clade</taxon>
        <taxon>Panicoideae</taxon>
        <taxon>Panicodae</taxon>
        <taxon>Paniceae</taxon>
        <taxon>Dichantheliinae</taxon>
        <taxon>Dichanthelium</taxon>
    </lineage>
</organism>
<feature type="non-terminal residue" evidence="1">
    <location>
        <position position="1"/>
    </location>
</feature>
<proteinExistence type="predicted"/>
<name>A0A1E5V445_9POAL</name>
<gene>
    <name evidence="1" type="ORF">BAE44_0019052</name>
</gene>
<accession>A0A1E5V445</accession>